<keyword evidence="3" id="KW-1185">Reference proteome</keyword>
<dbReference type="Gene3D" id="3.20.20.70">
    <property type="entry name" value="Aldolase class I"/>
    <property type="match status" value="1"/>
</dbReference>
<gene>
    <name evidence="2" type="ORF">FALBO_12163</name>
</gene>
<dbReference type="AlphaFoldDB" id="A0A8H4L3W2"/>
<accession>A0A8H4L3W2</accession>
<dbReference type="PANTHER" id="PTHR43303">
    <property type="entry name" value="NADPH DEHYDROGENASE C23G7.10C-RELATED"/>
    <property type="match status" value="1"/>
</dbReference>
<dbReference type="Pfam" id="PF00724">
    <property type="entry name" value="Oxidored_FMN"/>
    <property type="match status" value="1"/>
</dbReference>
<reference evidence="2 3" key="1">
    <citation type="submission" date="2020-01" db="EMBL/GenBank/DDBJ databases">
        <title>Identification and distribution of gene clusters putatively required for synthesis of sphingolipid metabolism inhibitors in phylogenetically diverse species of the filamentous fungus Fusarium.</title>
        <authorList>
            <person name="Kim H.-S."/>
            <person name="Busman M."/>
            <person name="Brown D.W."/>
            <person name="Divon H."/>
            <person name="Uhlig S."/>
            <person name="Proctor R.H."/>
        </authorList>
    </citation>
    <scope>NUCLEOTIDE SEQUENCE [LARGE SCALE GENOMIC DNA]</scope>
    <source>
        <strain evidence="2 3">NRRL 20459</strain>
    </source>
</reference>
<name>A0A8H4L3W2_9HYPO</name>
<dbReference type="Proteomes" id="UP000554235">
    <property type="component" value="Unassembled WGS sequence"/>
</dbReference>
<dbReference type="InterPro" id="IPR001155">
    <property type="entry name" value="OxRdtase_FMN_N"/>
</dbReference>
<dbReference type="InterPro" id="IPR044152">
    <property type="entry name" value="YqjM-like"/>
</dbReference>
<dbReference type="GO" id="GO:0050661">
    <property type="term" value="F:NADP binding"/>
    <property type="evidence" value="ECO:0007669"/>
    <property type="project" value="InterPro"/>
</dbReference>
<dbReference type="GO" id="GO:0010181">
    <property type="term" value="F:FMN binding"/>
    <property type="evidence" value="ECO:0007669"/>
    <property type="project" value="InterPro"/>
</dbReference>
<evidence type="ECO:0000313" key="2">
    <source>
        <dbReference type="EMBL" id="KAF4461048.1"/>
    </source>
</evidence>
<proteinExistence type="predicted"/>
<dbReference type="CDD" id="cd02932">
    <property type="entry name" value="OYE_YqiM_FMN"/>
    <property type="match status" value="1"/>
</dbReference>
<dbReference type="EMBL" id="JAADYS010001794">
    <property type="protein sequence ID" value="KAF4461048.1"/>
    <property type="molecule type" value="Genomic_DNA"/>
</dbReference>
<protein>
    <submittedName>
        <fullName evidence="2">NADPH dehydrogenase</fullName>
    </submittedName>
</protein>
<dbReference type="OrthoDB" id="72788at2759"/>
<organism evidence="2 3">
    <name type="scientific">Fusarium albosuccineum</name>
    <dbReference type="NCBI Taxonomy" id="1237068"/>
    <lineage>
        <taxon>Eukaryota</taxon>
        <taxon>Fungi</taxon>
        <taxon>Dikarya</taxon>
        <taxon>Ascomycota</taxon>
        <taxon>Pezizomycotina</taxon>
        <taxon>Sordariomycetes</taxon>
        <taxon>Hypocreomycetidae</taxon>
        <taxon>Hypocreales</taxon>
        <taxon>Nectriaceae</taxon>
        <taxon>Fusarium</taxon>
        <taxon>Fusarium decemcellulare species complex</taxon>
    </lineage>
</organism>
<evidence type="ECO:0000313" key="3">
    <source>
        <dbReference type="Proteomes" id="UP000554235"/>
    </source>
</evidence>
<feature type="domain" description="NADH:flavin oxidoreductase/NADH oxidase N-terminal" evidence="1">
    <location>
        <begin position="30"/>
        <end position="385"/>
    </location>
</feature>
<comment type="caution">
    <text evidence="2">The sequence shown here is derived from an EMBL/GenBank/DDBJ whole genome shotgun (WGS) entry which is preliminary data.</text>
</comment>
<evidence type="ECO:0000259" key="1">
    <source>
        <dbReference type="Pfam" id="PF00724"/>
    </source>
</evidence>
<sequence length="403" mass="44230">MTPTASNLASLDVLAPTGTVLGVHESTPTLFTPIKIRGMQLQNRFVVSPMGTWSAQNGHLTEVHLVHLGAFAFRGAALTVVECTAVTANGRTSPHDSGLWQDSQIAPLKRVVDFVHAHGQKIGIQLSHAGVKAGMVTPRFLPKGKLKVATKEEGGWPDDVWGPSAIPYTEAHASPEALTIEGIELLIQSFADSAWRAVEAGVDFIEIHGAHGYLINQFLSPLTNHRTDKYGGTFDNRIRFLVRTMEAIRTKIPDTIPLSLRISAVEWMDWSGKPSWDLDQSVRLAKLLPGLGVDILDVSSGGNHKDQRIDIHPNYQLDLSRTIRAALKKNDINLHIAAVGFINSPEIARDVVQIDGADGAQADLAFVGRQFLREPEFLLRSAQELGVEIQWPYQYEMIRPKSS</sequence>
<dbReference type="InterPro" id="IPR013785">
    <property type="entry name" value="Aldolase_TIM"/>
</dbReference>
<dbReference type="PANTHER" id="PTHR43303:SF2">
    <property type="entry name" value="INDOLEAMINE 2,3-DIOXYGENASE PYRROLE 2,3-DIOXYGENASE (AFU_ORTHOLOGUE AFUA_5G01450"/>
    <property type="match status" value="1"/>
</dbReference>
<dbReference type="GO" id="GO:0003959">
    <property type="term" value="F:NADPH dehydrogenase activity"/>
    <property type="evidence" value="ECO:0007669"/>
    <property type="project" value="InterPro"/>
</dbReference>
<dbReference type="SUPFAM" id="SSF51395">
    <property type="entry name" value="FMN-linked oxidoreductases"/>
    <property type="match status" value="1"/>
</dbReference>